<dbReference type="UCSC" id="D2092.10">
    <property type="organism name" value="c. elegans"/>
</dbReference>
<dbReference type="OMA" id="MAMHIPL"/>
<name>Q1NZ31_CAEEL</name>
<accession>Q1NZ31</accession>
<dbReference type="Proteomes" id="UP000001940">
    <property type="component" value="Chromosome I"/>
</dbReference>
<dbReference type="HOGENOM" id="CLU_1628587_0_0_1"/>
<dbReference type="KEGG" id="cel:CELE_D2092.10"/>
<gene>
    <name evidence="2" type="ORF">CELE_D2092.10</name>
    <name evidence="2 4" type="ORF">D2092.10</name>
</gene>
<evidence type="ECO:0000313" key="3">
    <source>
        <dbReference type="Proteomes" id="UP000001940"/>
    </source>
</evidence>
<keyword evidence="3" id="KW-1185">Reference proteome</keyword>
<dbReference type="InParanoid" id="Q1NZ31"/>
<dbReference type="GeneID" id="3896720"/>
<evidence type="ECO:0000313" key="2">
    <source>
        <dbReference type="EMBL" id="CCD68498.1"/>
    </source>
</evidence>
<dbReference type="RefSeq" id="NP_001032973.1">
    <property type="nucleotide sequence ID" value="NM_001037884.1"/>
</dbReference>
<dbReference type="InterPro" id="IPR013087">
    <property type="entry name" value="Znf_C2H2_type"/>
</dbReference>
<dbReference type="FunCoup" id="Q1NZ31">
    <property type="interactions" value="1494"/>
</dbReference>
<evidence type="ECO:0000259" key="1">
    <source>
        <dbReference type="PROSITE" id="PS00028"/>
    </source>
</evidence>
<dbReference type="AGR" id="WB:WBGene00044610"/>
<dbReference type="EMBL" id="BX284601">
    <property type="protein sequence ID" value="CCD68498.1"/>
    <property type="molecule type" value="Genomic_DNA"/>
</dbReference>
<proteinExistence type="predicted"/>
<dbReference type="SMART" id="SM00355">
    <property type="entry name" value="ZnF_C2H2"/>
    <property type="match status" value="2"/>
</dbReference>
<dbReference type="PROSITE" id="PS00028">
    <property type="entry name" value="ZINC_FINGER_C2H2_1"/>
    <property type="match status" value="1"/>
</dbReference>
<dbReference type="PaxDb" id="6239-D2092.10"/>
<dbReference type="CTD" id="3896720"/>
<dbReference type="Gene3D" id="3.30.160.60">
    <property type="entry name" value="Classic Zinc Finger"/>
    <property type="match status" value="1"/>
</dbReference>
<protein>
    <submittedName>
        <fullName evidence="2">C2H2-type domain-containing protein</fullName>
    </submittedName>
</protein>
<reference evidence="2 3" key="1">
    <citation type="journal article" date="1998" name="Science">
        <title>Genome sequence of the nematode C. elegans: a platform for investigating biology.</title>
        <authorList>
            <consortium name="The C. elegans sequencing consortium"/>
            <person name="Sulson J.E."/>
            <person name="Waterston R."/>
        </authorList>
    </citation>
    <scope>NUCLEOTIDE SEQUENCE [LARGE SCALE GENOMIC DNA]</scope>
    <source>
        <strain evidence="2 3">Bristol N2</strain>
    </source>
</reference>
<feature type="domain" description="C2H2-type" evidence="1">
    <location>
        <begin position="72"/>
        <end position="94"/>
    </location>
</feature>
<dbReference type="AlphaFoldDB" id="Q1NZ31"/>
<sequence length="140" mass="16436">MDISLPDNERSIRTAFHKKKEELINEKRMFMDCPKCLMIFFDMIMYRMHMAMHIPLPSTDKMSLESSDTWKCSLCKREFSDRREFYIHTVKYSHSLIPRGFFVPPALPYHFGLPDLASLCQPSDLLKELAELVKANATDK</sequence>
<dbReference type="Bgee" id="WBGene00044610">
    <property type="expression patterns" value="Expressed in larva"/>
</dbReference>
<dbReference type="eggNOG" id="ENOG502THZ5">
    <property type="taxonomic scope" value="Eukaryota"/>
</dbReference>
<dbReference type="PhylomeDB" id="Q1NZ31"/>
<organism evidence="2 3">
    <name type="scientific">Caenorhabditis elegans</name>
    <dbReference type="NCBI Taxonomy" id="6239"/>
    <lineage>
        <taxon>Eukaryota</taxon>
        <taxon>Metazoa</taxon>
        <taxon>Ecdysozoa</taxon>
        <taxon>Nematoda</taxon>
        <taxon>Chromadorea</taxon>
        <taxon>Rhabditida</taxon>
        <taxon>Rhabditina</taxon>
        <taxon>Rhabditomorpha</taxon>
        <taxon>Rhabditoidea</taxon>
        <taxon>Rhabditidae</taxon>
        <taxon>Peloderinae</taxon>
        <taxon>Caenorhabditis</taxon>
    </lineage>
</organism>
<dbReference type="WormBase" id="D2092.10">
    <property type="protein sequence ID" value="CE39009"/>
    <property type="gene ID" value="WBGene00044610"/>
</dbReference>
<dbReference type="OrthoDB" id="5576026at2759"/>
<evidence type="ECO:0000313" key="4">
    <source>
        <dbReference type="WormBase" id="D2092.10"/>
    </source>
</evidence>